<dbReference type="Pfam" id="PF02798">
    <property type="entry name" value="GST_N"/>
    <property type="match status" value="1"/>
</dbReference>
<evidence type="ECO:0000256" key="5">
    <source>
        <dbReference type="ARBA" id="ARBA00047960"/>
    </source>
</evidence>
<dbReference type="Gene3D" id="1.20.1050.10">
    <property type="match status" value="1"/>
</dbReference>
<comment type="subunit">
    <text evidence="1">Homodimer.</text>
</comment>
<dbReference type="InterPro" id="IPR004046">
    <property type="entry name" value="GST_C"/>
</dbReference>
<comment type="caution">
    <text evidence="8">The sequence shown here is derived from an EMBL/GenBank/DDBJ whole genome shotgun (WGS) entry which is preliminary data.</text>
</comment>
<dbReference type="InterPro" id="IPR050213">
    <property type="entry name" value="GST_superfamily"/>
</dbReference>
<feature type="domain" description="GST N-terminal" evidence="6">
    <location>
        <begin position="44"/>
        <end position="125"/>
    </location>
</feature>
<evidence type="ECO:0000256" key="1">
    <source>
        <dbReference type="ARBA" id="ARBA00011738"/>
    </source>
</evidence>
<dbReference type="EMBL" id="JAIFRP010000030">
    <property type="protein sequence ID" value="KAK2583678.1"/>
    <property type="molecule type" value="Genomic_DNA"/>
</dbReference>
<dbReference type="SFLD" id="SFLDG00363">
    <property type="entry name" value="AMPS_(cytGST):_Alpha-__Mu-__Pi"/>
    <property type="match status" value="1"/>
</dbReference>
<evidence type="ECO:0000313" key="9">
    <source>
        <dbReference type="Proteomes" id="UP001258017"/>
    </source>
</evidence>
<dbReference type="Pfam" id="PF14497">
    <property type="entry name" value="GST_C_3"/>
    <property type="match status" value="1"/>
</dbReference>
<dbReference type="GO" id="GO:0004364">
    <property type="term" value="F:glutathione transferase activity"/>
    <property type="evidence" value="ECO:0007669"/>
    <property type="project" value="UniProtKB-EC"/>
</dbReference>
<keyword evidence="3" id="KW-0808">Transferase</keyword>
<dbReference type="SFLD" id="SFLDS00019">
    <property type="entry name" value="Glutathione_Transferase_(cytos"/>
    <property type="match status" value="1"/>
</dbReference>
<comment type="catalytic activity">
    <reaction evidence="5">
        <text>RX + glutathione = an S-substituted glutathione + a halide anion + H(+)</text>
        <dbReference type="Rhea" id="RHEA:16437"/>
        <dbReference type="ChEBI" id="CHEBI:15378"/>
        <dbReference type="ChEBI" id="CHEBI:16042"/>
        <dbReference type="ChEBI" id="CHEBI:17792"/>
        <dbReference type="ChEBI" id="CHEBI:57925"/>
        <dbReference type="ChEBI" id="CHEBI:90779"/>
        <dbReference type="EC" id="2.5.1.18"/>
    </reaction>
</comment>
<dbReference type="SUPFAM" id="SSF52833">
    <property type="entry name" value="Thioredoxin-like"/>
    <property type="match status" value="1"/>
</dbReference>
<dbReference type="Proteomes" id="UP001258017">
    <property type="component" value="Unassembled WGS sequence"/>
</dbReference>
<dbReference type="InterPro" id="IPR004045">
    <property type="entry name" value="Glutathione_S-Trfase_N"/>
</dbReference>
<reference evidence="8" key="2">
    <citation type="journal article" date="2023" name="Commun. Biol.">
        <title>Intrasexual cuticular hydrocarbon dimorphism in a wasp sheds light on hydrocarbon biosynthesis genes in Hymenoptera.</title>
        <authorList>
            <person name="Moris V.C."/>
            <person name="Podsiadlowski L."/>
            <person name="Martin S."/>
            <person name="Oeyen J.P."/>
            <person name="Donath A."/>
            <person name="Petersen M."/>
            <person name="Wilbrandt J."/>
            <person name="Misof B."/>
            <person name="Liedtke D."/>
            <person name="Thamm M."/>
            <person name="Scheiner R."/>
            <person name="Schmitt T."/>
            <person name="Niehuis O."/>
        </authorList>
    </citation>
    <scope>NUCLEOTIDE SEQUENCE</scope>
    <source>
        <strain evidence="8">GBR_01_08_01A</strain>
    </source>
</reference>
<reference evidence="8" key="1">
    <citation type="submission" date="2021-08" db="EMBL/GenBank/DDBJ databases">
        <authorList>
            <person name="Misof B."/>
            <person name="Oliver O."/>
            <person name="Podsiadlowski L."/>
            <person name="Donath A."/>
            <person name="Peters R."/>
            <person name="Mayer C."/>
            <person name="Rust J."/>
            <person name="Gunkel S."/>
            <person name="Lesny P."/>
            <person name="Martin S."/>
            <person name="Oeyen J.P."/>
            <person name="Petersen M."/>
            <person name="Panagiotis P."/>
            <person name="Wilbrandt J."/>
            <person name="Tanja T."/>
        </authorList>
    </citation>
    <scope>NUCLEOTIDE SEQUENCE</scope>
    <source>
        <strain evidence="8">GBR_01_08_01A</strain>
        <tissue evidence="8">Thorax + abdomen</tissue>
    </source>
</reference>
<dbReference type="InterPro" id="IPR010987">
    <property type="entry name" value="Glutathione-S-Trfase_C-like"/>
</dbReference>
<dbReference type="SUPFAM" id="SSF47616">
    <property type="entry name" value="GST C-terminal domain-like"/>
    <property type="match status" value="1"/>
</dbReference>
<dbReference type="Gene3D" id="3.40.30.10">
    <property type="entry name" value="Glutaredoxin"/>
    <property type="match status" value="1"/>
</dbReference>
<evidence type="ECO:0000259" key="6">
    <source>
        <dbReference type="PROSITE" id="PS50404"/>
    </source>
</evidence>
<dbReference type="PANTHER" id="PTHR11571">
    <property type="entry name" value="GLUTATHIONE S-TRANSFERASE"/>
    <property type="match status" value="1"/>
</dbReference>
<protein>
    <recommendedName>
        <fullName evidence="2">glutathione transferase</fullName>
        <ecNumber evidence="2">2.5.1.18</ecNumber>
    </recommendedName>
</protein>
<evidence type="ECO:0000256" key="2">
    <source>
        <dbReference type="ARBA" id="ARBA00012452"/>
    </source>
</evidence>
<feature type="domain" description="GST C-terminal" evidence="7">
    <location>
        <begin position="127"/>
        <end position="249"/>
    </location>
</feature>
<comment type="similarity">
    <text evidence="4">Belongs to the GST superfamily. Sigma family.</text>
</comment>
<dbReference type="GO" id="GO:0006749">
    <property type="term" value="P:glutathione metabolic process"/>
    <property type="evidence" value="ECO:0007669"/>
    <property type="project" value="TreeGrafter"/>
</dbReference>
<dbReference type="InterPro" id="IPR040079">
    <property type="entry name" value="Glutathione_S-Trfase"/>
</dbReference>
<sequence length="249" mass="27930">MKSMTDPDGTVLVSRCVLPVSLIPLTDSCRCSGTVQTVIIANMVQYKLTYFDVMGLGEAIRFLLSYGGADFEDVRVSADLGSEEWKKLKPSTPFGQLPILEFDGQVYSQTLPICRYLAKQYNLLGKTDVDALQIDAIANALHDLRKQIALFYREKDPVVKAKKKEEVLSTFLPFYLKKLDELARDNGGYFHGGELSYADLFFVAMSDSINTACGFDITKDHPNLKTLKENVLAIPNIKAWVQKRPKLDF</sequence>
<dbReference type="InterPro" id="IPR036282">
    <property type="entry name" value="Glutathione-S-Trfase_C_sf"/>
</dbReference>
<dbReference type="SFLD" id="SFLDG01205">
    <property type="entry name" value="AMPS.1"/>
    <property type="match status" value="1"/>
</dbReference>
<gene>
    <name evidence="8" type="ORF">KPH14_009607</name>
</gene>
<proteinExistence type="inferred from homology"/>
<dbReference type="PANTHER" id="PTHR11571:SF224">
    <property type="entry name" value="HEMATOPOIETIC PROSTAGLANDIN D SYNTHASE"/>
    <property type="match status" value="1"/>
</dbReference>
<dbReference type="PROSITE" id="PS50404">
    <property type="entry name" value="GST_NTER"/>
    <property type="match status" value="1"/>
</dbReference>
<dbReference type="CDD" id="cd03039">
    <property type="entry name" value="GST_N_Sigma_like"/>
    <property type="match status" value="1"/>
</dbReference>
<organism evidence="8 9">
    <name type="scientific">Odynerus spinipes</name>
    <dbReference type="NCBI Taxonomy" id="1348599"/>
    <lineage>
        <taxon>Eukaryota</taxon>
        <taxon>Metazoa</taxon>
        <taxon>Ecdysozoa</taxon>
        <taxon>Arthropoda</taxon>
        <taxon>Hexapoda</taxon>
        <taxon>Insecta</taxon>
        <taxon>Pterygota</taxon>
        <taxon>Neoptera</taxon>
        <taxon>Endopterygota</taxon>
        <taxon>Hymenoptera</taxon>
        <taxon>Apocrita</taxon>
        <taxon>Aculeata</taxon>
        <taxon>Vespoidea</taxon>
        <taxon>Vespidae</taxon>
        <taxon>Eumeninae</taxon>
        <taxon>Odynerus</taxon>
    </lineage>
</organism>
<evidence type="ECO:0000259" key="7">
    <source>
        <dbReference type="PROSITE" id="PS50405"/>
    </source>
</evidence>
<dbReference type="InterPro" id="IPR036249">
    <property type="entry name" value="Thioredoxin-like_sf"/>
</dbReference>
<dbReference type="EC" id="2.5.1.18" evidence="2"/>
<evidence type="ECO:0000313" key="8">
    <source>
        <dbReference type="EMBL" id="KAK2583678.1"/>
    </source>
</evidence>
<dbReference type="PROSITE" id="PS50405">
    <property type="entry name" value="GST_CTER"/>
    <property type="match status" value="1"/>
</dbReference>
<dbReference type="CDD" id="cd03192">
    <property type="entry name" value="GST_C_Sigma_like"/>
    <property type="match status" value="1"/>
</dbReference>
<name>A0AAD9RQ32_9HYME</name>
<keyword evidence="9" id="KW-1185">Reference proteome</keyword>
<dbReference type="FunFam" id="3.40.30.10:FF:000035">
    <property type="entry name" value="hematopoietic prostaglandin D synthase"/>
    <property type="match status" value="1"/>
</dbReference>
<dbReference type="FunFam" id="1.20.1050.10:FF:000030">
    <property type="entry name" value="Glutathione S-transferase S1"/>
    <property type="match status" value="1"/>
</dbReference>
<evidence type="ECO:0000256" key="3">
    <source>
        <dbReference type="ARBA" id="ARBA00022679"/>
    </source>
</evidence>
<dbReference type="GO" id="GO:0004602">
    <property type="term" value="F:glutathione peroxidase activity"/>
    <property type="evidence" value="ECO:0007669"/>
    <property type="project" value="UniProtKB-ARBA"/>
</dbReference>
<accession>A0AAD9RQ32</accession>
<evidence type="ECO:0000256" key="4">
    <source>
        <dbReference type="ARBA" id="ARBA00038317"/>
    </source>
</evidence>
<dbReference type="AlphaFoldDB" id="A0AAD9RQ32"/>